<dbReference type="GO" id="GO:0022857">
    <property type="term" value="F:transmembrane transporter activity"/>
    <property type="evidence" value="ECO:0007669"/>
    <property type="project" value="InterPro"/>
</dbReference>
<evidence type="ECO:0000313" key="7">
    <source>
        <dbReference type="EMBL" id="TNC47011.1"/>
    </source>
</evidence>
<dbReference type="GO" id="GO:0016020">
    <property type="term" value="C:membrane"/>
    <property type="evidence" value="ECO:0007669"/>
    <property type="project" value="UniProtKB-SubCell"/>
</dbReference>
<evidence type="ECO:0000313" key="8">
    <source>
        <dbReference type="Proteomes" id="UP000305887"/>
    </source>
</evidence>
<protein>
    <submittedName>
        <fullName evidence="7">MFS transporter</fullName>
    </submittedName>
</protein>
<feature type="region of interest" description="Disordered" evidence="5">
    <location>
        <begin position="383"/>
        <end position="403"/>
    </location>
</feature>
<dbReference type="Pfam" id="PF07690">
    <property type="entry name" value="MFS_1"/>
    <property type="match status" value="1"/>
</dbReference>
<proteinExistence type="predicted"/>
<evidence type="ECO:0000256" key="1">
    <source>
        <dbReference type="ARBA" id="ARBA00004141"/>
    </source>
</evidence>
<feature type="transmembrane region" description="Helical" evidence="6">
    <location>
        <begin position="47"/>
        <end position="71"/>
    </location>
</feature>
<feature type="transmembrane region" description="Helical" evidence="6">
    <location>
        <begin position="362"/>
        <end position="381"/>
    </location>
</feature>
<feature type="transmembrane region" description="Helical" evidence="6">
    <location>
        <begin position="298"/>
        <end position="317"/>
    </location>
</feature>
<feature type="transmembrane region" description="Helical" evidence="6">
    <location>
        <begin position="206"/>
        <end position="222"/>
    </location>
</feature>
<feature type="transmembrane region" description="Helical" evidence="6">
    <location>
        <begin position="16"/>
        <end position="35"/>
    </location>
</feature>
<evidence type="ECO:0000256" key="4">
    <source>
        <dbReference type="ARBA" id="ARBA00023136"/>
    </source>
</evidence>
<name>A0A5C4MMH3_9RHOB</name>
<dbReference type="InterPro" id="IPR011701">
    <property type="entry name" value="MFS"/>
</dbReference>
<dbReference type="InterPro" id="IPR036259">
    <property type="entry name" value="MFS_trans_sf"/>
</dbReference>
<feature type="transmembrane region" description="Helical" evidence="6">
    <location>
        <begin position="329"/>
        <end position="350"/>
    </location>
</feature>
<feature type="transmembrane region" description="Helical" evidence="6">
    <location>
        <begin position="167"/>
        <end position="185"/>
    </location>
</feature>
<dbReference type="EMBL" id="VDFU01000029">
    <property type="protein sequence ID" value="TNC47011.1"/>
    <property type="molecule type" value="Genomic_DNA"/>
</dbReference>
<gene>
    <name evidence="7" type="ORF">FHG66_17625</name>
</gene>
<dbReference type="RefSeq" id="WP_139078362.1">
    <property type="nucleotide sequence ID" value="NZ_VDFU01000029.1"/>
</dbReference>
<sequence length="403" mass="42321">MNPLWRFGLRLRSEHRIFAGFAVHAMTMGSLFPRLPEIRDGMGVGEGTLGLSLIGVPVGTLIALTTAAPLLERIGHRLTLLVAMPLVALAYALAVRATEPLMFFLLLIPAGLLIGCAEIILNLEADRIEGFIGRRIMNRAHAFWSLGFFGTGLAGAGLAEIGMSPQAHLALVVPVVLLSVMLALGRFEPAPSRAVEEPAHRVARPTWPILVLVAVTLSAVLMEGAGLDWSAIYMTNLFGSETSVAAIAVALVAVSQAVGRYFSDGFVERYSPAVVARTQLVLLALALVLLLASPGPVLSLLSFALLGFGTSAIFPLAMSAAAQRTDRPAAVNVAALAQIAFVAFLLGPPLLGFVGEHWGIRWVYGLGLPFVALSFLAAGALSQRPDGQDDGARAIGAPRGSAT</sequence>
<dbReference type="CDD" id="cd17393">
    <property type="entry name" value="MFS_MosC_like"/>
    <property type="match status" value="1"/>
</dbReference>
<feature type="transmembrane region" description="Helical" evidence="6">
    <location>
        <begin position="78"/>
        <end position="95"/>
    </location>
</feature>
<feature type="transmembrane region" description="Helical" evidence="6">
    <location>
        <begin position="274"/>
        <end position="292"/>
    </location>
</feature>
<evidence type="ECO:0000256" key="3">
    <source>
        <dbReference type="ARBA" id="ARBA00022989"/>
    </source>
</evidence>
<dbReference type="PANTHER" id="PTHR23514:SF13">
    <property type="entry name" value="INNER MEMBRANE PROTEIN YBJJ"/>
    <property type="match status" value="1"/>
</dbReference>
<keyword evidence="8" id="KW-1185">Reference proteome</keyword>
<dbReference type="PANTHER" id="PTHR23514">
    <property type="entry name" value="BYPASS OF STOP CODON PROTEIN 6"/>
    <property type="match status" value="1"/>
</dbReference>
<evidence type="ECO:0000256" key="6">
    <source>
        <dbReference type="SAM" id="Phobius"/>
    </source>
</evidence>
<reference evidence="7 8" key="1">
    <citation type="submission" date="2019-06" db="EMBL/GenBank/DDBJ databases">
        <title>YIM 131921 draft genome.</title>
        <authorList>
            <person name="Jiang L."/>
        </authorList>
    </citation>
    <scope>NUCLEOTIDE SEQUENCE [LARGE SCALE GENOMIC DNA]</scope>
    <source>
        <strain evidence="7 8">YIM 131921</strain>
    </source>
</reference>
<comment type="subcellular location">
    <subcellularLocation>
        <location evidence="1">Membrane</location>
        <topology evidence="1">Multi-pass membrane protein</topology>
    </subcellularLocation>
</comment>
<dbReference type="OrthoDB" id="9810941at2"/>
<keyword evidence="4 6" id="KW-0472">Membrane</keyword>
<dbReference type="InterPro" id="IPR051788">
    <property type="entry name" value="MFS_Transporter"/>
</dbReference>
<dbReference type="SUPFAM" id="SSF103473">
    <property type="entry name" value="MFS general substrate transporter"/>
    <property type="match status" value="1"/>
</dbReference>
<comment type="caution">
    <text evidence="7">The sequence shown here is derived from an EMBL/GenBank/DDBJ whole genome shotgun (WGS) entry which is preliminary data.</text>
</comment>
<feature type="transmembrane region" description="Helical" evidence="6">
    <location>
        <begin position="242"/>
        <end position="262"/>
    </location>
</feature>
<feature type="transmembrane region" description="Helical" evidence="6">
    <location>
        <begin position="142"/>
        <end position="161"/>
    </location>
</feature>
<dbReference type="Gene3D" id="1.20.1250.20">
    <property type="entry name" value="MFS general substrate transporter like domains"/>
    <property type="match status" value="1"/>
</dbReference>
<organism evidence="7 8">
    <name type="scientific">Rubellimicrobium rubrum</name>
    <dbReference type="NCBI Taxonomy" id="2585369"/>
    <lineage>
        <taxon>Bacteria</taxon>
        <taxon>Pseudomonadati</taxon>
        <taxon>Pseudomonadota</taxon>
        <taxon>Alphaproteobacteria</taxon>
        <taxon>Rhodobacterales</taxon>
        <taxon>Roseobacteraceae</taxon>
        <taxon>Rubellimicrobium</taxon>
    </lineage>
</organism>
<dbReference type="Proteomes" id="UP000305887">
    <property type="component" value="Unassembled WGS sequence"/>
</dbReference>
<dbReference type="AlphaFoldDB" id="A0A5C4MMH3"/>
<evidence type="ECO:0000256" key="2">
    <source>
        <dbReference type="ARBA" id="ARBA00022692"/>
    </source>
</evidence>
<evidence type="ECO:0000256" key="5">
    <source>
        <dbReference type="SAM" id="MobiDB-lite"/>
    </source>
</evidence>
<accession>A0A5C4MMH3</accession>
<keyword evidence="2 6" id="KW-0812">Transmembrane</keyword>
<keyword evidence="3 6" id="KW-1133">Transmembrane helix</keyword>
<feature type="transmembrane region" description="Helical" evidence="6">
    <location>
        <begin position="101"/>
        <end position="121"/>
    </location>
</feature>